<dbReference type="EMBL" id="CALSDN010000008">
    <property type="protein sequence ID" value="CAH6722209.1"/>
    <property type="molecule type" value="Genomic_DNA"/>
</dbReference>
<dbReference type="Proteomes" id="UP001152531">
    <property type="component" value="Unassembled WGS sequence"/>
</dbReference>
<name>A0ACA9YBT1_9ASCO</name>
<accession>A0ACA9YBT1</accession>
<reference evidence="1" key="1">
    <citation type="submission" date="2022-06" db="EMBL/GenBank/DDBJ databases">
        <authorList>
            <person name="Legras J.-L."/>
            <person name="Devillers H."/>
            <person name="Grondin C."/>
        </authorList>
    </citation>
    <scope>NUCLEOTIDE SEQUENCE</scope>
    <source>
        <strain evidence="1">CLIB 1444</strain>
    </source>
</reference>
<keyword evidence="2" id="KW-1185">Reference proteome</keyword>
<proteinExistence type="predicted"/>
<organism evidence="1 2">
    <name type="scientific">[Candida] jaroonii</name>
    <dbReference type="NCBI Taxonomy" id="467808"/>
    <lineage>
        <taxon>Eukaryota</taxon>
        <taxon>Fungi</taxon>
        <taxon>Dikarya</taxon>
        <taxon>Ascomycota</taxon>
        <taxon>Saccharomycotina</taxon>
        <taxon>Pichiomycetes</taxon>
        <taxon>Debaryomycetaceae</taxon>
        <taxon>Yamadazyma</taxon>
    </lineage>
</organism>
<sequence length="554" mass="65136">MSKPSKKGKGKSNLERGREVDSVLSFNNFDYDYSNPRSTYLTLSIVLLPSILAIVIPVIPNSPSNNDIAVLVTDTLIVILMTFTVKYVIEWPWNWLRKIRSSKENILNNINSKYLIHNKDKSKFQSQLNGKIILIRRFIKYETIALGTGVFSHCLSSLLMIWTRNYIIVEETRKNIVFSDLNVGLFFIWGCFKILLVFLQKLKDASLAGEDEYNLINEWNLDEFYVLRVDEQDHVERTEVSREDPVQVPDPIKEQQSPMERKIDELMKLYEKMNEAKNNQMQTFLMSSTLKETRKRQHLPRDENQKRYHSIGSSLSTIFEDNELKQVQPRKPITLDYSLHGLPSKSRFRQIVTREESIKDISEVSDIPSDRFRELIEDVISTMKDIRDQYTMSDLFYQPIIIRKIFYNDVFPLILKIDNSSLKIFQKTIIIKTVIREIMDKHFVGNIRSLTSYMYSLLEKYLGSCKKIVKFLIFVNFEIPIRILIRTEYLILSIPKRAVSVLKYPFVKLSEEEFKAREFNLQPKFDKKKENQISAMKKLNQKWGSSVPRNLQDQ</sequence>
<comment type="caution">
    <text evidence="1">The sequence shown here is derived from an EMBL/GenBank/DDBJ whole genome shotgun (WGS) entry which is preliminary data.</text>
</comment>
<evidence type="ECO:0000313" key="2">
    <source>
        <dbReference type="Proteomes" id="UP001152531"/>
    </source>
</evidence>
<evidence type="ECO:0000313" key="1">
    <source>
        <dbReference type="EMBL" id="CAH6722209.1"/>
    </source>
</evidence>
<protein>
    <submittedName>
        <fullName evidence="1">Uncharacterized protein</fullName>
    </submittedName>
</protein>
<gene>
    <name evidence="1" type="ORF">CLIB1444_08S04324</name>
</gene>